<accession>A0A564XW44</accession>
<dbReference type="Proteomes" id="UP000321570">
    <property type="component" value="Unassembled WGS sequence"/>
</dbReference>
<feature type="compositionally biased region" description="Polar residues" evidence="1">
    <location>
        <begin position="250"/>
        <end position="260"/>
    </location>
</feature>
<organism evidence="2 3">
    <name type="scientific">Hymenolepis diminuta</name>
    <name type="common">Rat tapeworm</name>
    <dbReference type="NCBI Taxonomy" id="6216"/>
    <lineage>
        <taxon>Eukaryota</taxon>
        <taxon>Metazoa</taxon>
        <taxon>Spiralia</taxon>
        <taxon>Lophotrochozoa</taxon>
        <taxon>Platyhelminthes</taxon>
        <taxon>Cestoda</taxon>
        <taxon>Eucestoda</taxon>
        <taxon>Cyclophyllidea</taxon>
        <taxon>Hymenolepididae</taxon>
        <taxon>Hymenolepis</taxon>
    </lineage>
</organism>
<proteinExistence type="predicted"/>
<dbReference type="AlphaFoldDB" id="A0A564XW44"/>
<feature type="region of interest" description="Disordered" evidence="1">
    <location>
        <begin position="247"/>
        <end position="282"/>
    </location>
</feature>
<protein>
    <submittedName>
        <fullName evidence="2">Uncharacterized protein</fullName>
    </submittedName>
</protein>
<feature type="region of interest" description="Disordered" evidence="1">
    <location>
        <begin position="181"/>
        <end position="208"/>
    </location>
</feature>
<evidence type="ECO:0000256" key="1">
    <source>
        <dbReference type="SAM" id="MobiDB-lite"/>
    </source>
</evidence>
<reference evidence="2 3" key="1">
    <citation type="submission" date="2019-07" db="EMBL/GenBank/DDBJ databases">
        <authorList>
            <person name="Jastrzebski P J."/>
            <person name="Paukszto L."/>
            <person name="Jastrzebski P J."/>
        </authorList>
    </citation>
    <scope>NUCLEOTIDE SEQUENCE [LARGE SCALE GENOMIC DNA]</scope>
    <source>
        <strain evidence="2 3">WMS-il1</strain>
    </source>
</reference>
<name>A0A564XW44_HYMDI</name>
<sequence>MEESEFVVVDDEHGTFNGLKEAVQAYGNAKDALCKGITLLNNTLNLTMELALKNAPPDFDSNSEELRNRVLGSLEISPEAVLRDHVKSLCSKLVAMQAQYGELVKQYEDLRMEKSVEQPPQVIRLAGILDEIEACLPNSGFESSTTASTAIKDLDGLCTRAESIRDRIKVAITKPVSTDASVSNSASCYSKDFGENSGEPSTPKVDSEMNVNRMIREEVVSVLKSEMGSMMERQMDYIQQVLKPLKMDSQEPTASSQQDCGSGEYCDAEDSSSPTSSGKVEGFERVERLPEGSEVPSCDYQPMLLPVSRRLLARRFGHQHAPIVCPRLLPSCLMPSVSGNDGPLKKQKPSYLPDDERPLCPKCQMWLPDRQALEFHLDTCLL</sequence>
<evidence type="ECO:0000313" key="3">
    <source>
        <dbReference type="Proteomes" id="UP000321570"/>
    </source>
</evidence>
<evidence type="ECO:0000313" key="2">
    <source>
        <dbReference type="EMBL" id="VUZ38534.1"/>
    </source>
</evidence>
<gene>
    <name evidence="2" type="ORF">WMSIL1_LOCUS13</name>
</gene>
<keyword evidence="3" id="KW-1185">Reference proteome</keyword>
<dbReference type="EMBL" id="CABIJS010000001">
    <property type="protein sequence ID" value="VUZ38534.1"/>
    <property type="molecule type" value="Genomic_DNA"/>
</dbReference>